<protein>
    <submittedName>
        <fullName evidence="2">Uncharacterized protein</fullName>
    </submittedName>
</protein>
<feature type="signal peptide" evidence="1">
    <location>
        <begin position="1"/>
        <end position="20"/>
    </location>
</feature>
<evidence type="ECO:0000313" key="3">
    <source>
        <dbReference type="Proteomes" id="UP001241169"/>
    </source>
</evidence>
<feature type="chain" id="PRO_5045358870" evidence="1">
    <location>
        <begin position="21"/>
        <end position="108"/>
    </location>
</feature>
<dbReference type="RefSeq" id="XP_060347268.1">
    <property type="nucleotide sequence ID" value="XM_060493138.1"/>
</dbReference>
<evidence type="ECO:0000256" key="1">
    <source>
        <dbReference type="SAM" id="SignalP"/>
    </source>
</evidence>
<keyword evidence="1" id="KW-0732">Signal</keyword>
<dbReference type="Proteomes" id="UP001241169">
    <property type="component" value="Unassembled WGS sequence"/>
</dbReference>
<reference evidence="2 3" key="1">
    <citation type="submission" date="2016-10" db="EMBL/GenBank/DDBJ databases">
        <title>The genome sequence of Colletotrichum fioriniae PJ7.</title>
        <authorList>
            <person name="Baroncelli R."/>
        </authorList>
    </citation>
    <scope>NUCLEOTIDE SEQUENCE [LARGE SCALE GENOMIC DNA]</scope>
    <source>
        <strain evidence="2 3">IMI 384185</strain>
    </source>
</reference>
<name>A0ABQ9SF40_9PEZI</name>
<gene>
    <name evidence="2" type="ORF">CPAR01_08871</name>
</gene>
<sequence length="108" mass="11809">MMRPATTLLVSALAVAAATAKDCAYFWSYPSGTWDKWAMGRLDEAIGICAEDIGGRVYYLDQNVQNGNNPANRCTVCRDARSSTKDYDIDNGYFRIRCGTYAEGSCGA</sequence>
<proteinExistence type="predicted"/>
<evidence type="ECO:0000313" key="2">
    <source>
        <dbReference type="EMBL" id="KAK1535329.1"/>
    </source>
</evidence>
<dbReference type="EMBL" id="MOPA01000007">
    <property type="protein sequence ID" value="KAK1535329.1"/>
    <property type="molecule type" value="Genomic_DNA"/>
</dbReference>
<accession>A0ABQ9SF40</accession>
<dbReference type="GeneID" id="85377037"/>
<organism evidence="2 3">
    <name type="scientific">Colletotrichum paranaense</name>
    <dbReference type="NCBI Taxonomy" id="1914294"/>
    <lineage>
        <taxon>Eukaryota</taxon>
        <taxon>Fungi</taxon>
        <taxon>Dikarya</taxon>
        <taxon>Ascomycota</taxon>
        <taxon>Pezizomycotina</taxon>
        <taxon>Sordariomycetes</taxon>
        <taxon>Hypocreomycetidae</taxon>
        <taxon>Glomerellales</taxon>
        <taxon>Glomerellaceae</taxon>
        <taxon>Colletotrichum</taxon>
        <taxon>Colletotrichum acutatum species complex</taxon>
    </lineage>
</organism>
<comment type="caution">
    <text evidence="2">The sequence shown here is derived from an EMBL/GenBank/DDBJ whole genome shotgun (WGS) entry which is preliminary data.</text>
</comment>
<keyword evidence="3" id="KW-1185">Reference proteome</keyword>